<evidence type="ECO:0000313" key="3">
    <source>
        <dbReference type="Proteomes" id="UP000054632"/>
    </source>
</evidence>
<evidence type="ECO:0000256" key="1">
    <source>
        <dbReference type="SAM" id="Phobius"/>
    </source>
</evidence>
<evidence type="ECO:0000313" key="2">
    <source>
        <dbReference type="EMBL" id="KRY76319.1"/>
    </source>
</evidence>
<gene>
    <name evidence="2" type="ORF">T4A_4226</name>
</gene>
<proteinExistence type="predicted"/>
<dbReference type="EMBL" id="JYDR01000012">
    <property type="protein sequence ID" value="KRY76319.1"/>
    <property type="molecule type" value="Genomic_DNA"/>
</dbReference>
<reference evidence="2 3" key="1">
    <citation type="submission" date="2015-01" db="EMBL/GenBank/DDBJ databases">
        <title>Evolution of Trichinella species and genotypes.</title>
        <authorList>
            <person name="Korhonen P.K."/>
            <person name="Edoardo P."/>
            <person name="Giuseppe L.R."/>
            <person name="Gasser R.B."/>
        </authorList>
    </citation>
    <scope>NUCLEOTIDE SEQUENCE [LARGE SCALE GENOMIC DNA]</scope>
    <source>
        <strain evidence="2">ISS13</strain>
    </source>
</reference>
<protein>
    <submittedName>
        <fullName evidence="2">Uncharacterized protein</fullName>
    </submittedName>
</protein>
<dbReference type="AlphaFoldDB" id="A0A0V1ERK6"/>
<organism evidence="2 3">
    <name type="scientific">Trichinella pseudospiralis</name>
    <name type="common">Parasitic roundworm</name>
    <dbReference type="NCBI Taxonomy" id="6337"/>
    <lineage>
        <taxon>Eukaryota</taxon>
        <taxon>Metazoa</taxon>
        <taxon>Ecdysozoa</taxon>
        <taxon>Nematoda</taxon>
        <taxon>Enoplea</taxon>
        <taxon>Dorylaimia</taxon>
        <taxon>Trichinellida</taxon>
        <taxon>Trichinellidae</taxon>
        <taxon>Trichinella</taxon>
    </lineage>
</organism>
<keyword evidence="1" id="KW-0472">Membrane</keyword>
<keyword evidence="1" id="KW-1133">Transmembrane helix</keyword>
<accession>A0A0V1ERK6</accession>
<name>A0A0V1ERK6_TRIPS</name>
<keyword evidence="1" id="KW-0812">Transmembrane</keyword>
<comment type="caution">
    <text evidence="2">The sequence shown here is derived from an EMBL/GenBank/DDBJ whole genome shotgun (WGS) entry which is preliminary data.</text>
</comment>
<feature type="transmembrane region" description="Helical" evidence="1">
    <location>
        <begin position="38"/>
        <end position="60"/>
    </location>
</feature>
<dbReference type="Proteomes" id="UP000054632">
    <property type="component" value="Unassembled WGS sequence"/>
</dbReference>
<sequence length="62" mass="6990">MEECLRRYHASVYCELTGDQLSGISVTECCVTFFSESYFSGVGVFIVQCILLQVIMFSIAKH</sequence>